<dbReference type="SUPFAM" id="SSF48008">
    <property type="entry name" value="GntR ligand-binding domain-like"/>
    <property type="match status" value="1"/>
</dbReference>
<dbReference type="InterPro" id="IPR036390">
    <property type="entry name" value="WH_DNA-bd_sf"/>
</dbReference>
<dbReference type="Gene3D" id="1.10.10.10">
    <property type="entry name" value="Winged helix-like DNA-binding domain superfamily/Winged helix DNA-binding domain"/>
    <property type="match status" value="1"/>
</dbReference>
<sequence length="242" mass="27207">MSVDSLPGIFQLDRTRNATVQVFEHLRELIVTLAIKPGTVLPRGQLADYFNLSLTPIREALARLEEERLVDIYPQHQTRVGSIDLASARQAHFFRLSVELEIAHVLAERANPALAKRLLDILGRQRACLDSGDLENFTRVDLEFHQTMYNEVQLPALWTMMRSSSGNLDRLRRLHLPVNGKAQSILEQHTQIALCIGEGDAVKAQACVRRHLSGTLVVLNALKDKYPDNVLPEDYTPVAFPA</sequence>
<organism evidence="5 6">
    <name type="scientific">Pseudoduganella namucuonensis</name>
    <dbReference type="NCBI Taxonomy" id="1035707"/>
    <lineage>
        <taxon>Bacteria</taxon>
        <taxon>Pseudomonadati</taxon>
        <taxon>Pseudomonadota</taxon>
        <taxon>Betaproteobacteria</taxon>
        <taxon>Burkholderiales</taxon>
        <taxon>Oxalobacteraceae</taxon>
        <taxon>Telluria group</taxon>
        <taxon>Pseudoduganella</taxon>
    </lineage>
</organism>
<dbReference type="AlphaFoldDB" id="A0A1I7LPQ2"/>
<dbReference type="STRING" id="1035707.SAMN05216552_103466"/>
<dbReference type="Gene3D" id="1.20.120.530">
    <property type="entry name" value="GntR ligand-binding domain-like"/>
    <property type="match status" value="1"/>
</dbReference>
<proteinExistence type="predicted"/>
<dbReference type="Pfam" id="PF00392">
    <property type="entry name" value="GntR"/>
    <property type="match status" value="1"/>
</dbReference>
<gene>
    <name evidence="5" type="ORF">SAMN05216552_103466</name>
</gene>
<dbReference type="PANTHER" id="PTHR43537">
    <property type="entry name" value="TRANSCRIPTIONAL REGULATOR, GNTR FAMILY"/>
    <property type="match status" value="1"/>
</dbReference>
<keyword evidence="3" id="KW-0804">Transcription</keyword>
<dbReference type="GO" id="GO:0003677">
    <property type="term" value="F:DNA binding"/>
    <property type="evidence" value="ECO:0007669"/>
    <property type="project" value="UniProtKB-KW"/>
</dbReference>
<dbReference type="RefSeq" id="WP_093558855.1">
    <property type="nucleotide sequence ID" value="NZ_FPBO01000034.1"/>
</dbReference>
<evidence type="ECO:0000256" key="3">
    <source>
        <dbReference type="ARBA" id="ARBA00023163"/>
    </source>
</evidence>
<dbReference type="InterPro" id="IPR011711">
    <property type="entry name" value="GntR_C"/>
</dbReference>
<dbReference type="OrthoDB" id="8851860at2"/>
<dbReference type="EMBL" id="FPBO01000034">
    <property type="protein sequence ID" value="SFV11656.1"/>
    <property type="molecule type" value="Genomic_DNA"/>
</dbReference>
<dbReference type="InterPro" id="IPR008920">
    <property type="entry name" value="TF_FadR/GntR_C"/>
</dbReference>
<reference evidence="6" key="1">
    <citation type="submission" date="2016-10" db="EMBL/GenBank/DDBJ databases">
        <authorList>
            <person name="Varghese N."/>
            <person name="Submissions S."/>
        </authorList>
    </citation>
    <scope>NUCLEOTIDE SEQUENCE [LARGE SCALE GENOMIC DNA]</scope>
    <source>
        <strain evidence="6">CGMCC 1.11014</strain>
    </source>
</reference>
<dbReference type="SMART" id="SM00345">
    <property type="entry name" value="HTH_GNTR"/>
    <property type="match status" value="1"/>
</dbReference>
<evidence type="ECO:0000313" key="6">
    <source>
        <dbReference type="Proteomes" id="UP000199391"/>
    </source>
</evidence>
<dbReference type="PROSITE" id="PS50949">
    <property type="entry name" value="HTH_GNTR"/>
    <property type="match status" value="1"/>
</dbReference>
<dbReference type="SUPFAM" id="SSF46785">
    <property type="entry name" value="Winged helix' DNA-binding domain"/>
    <property type="match status" value="1"/>
</dbReference>
<keyword evidence="6" id="KW-1185">Reference proteome</keyword>
<dbReference type="Pfam" id="PF07729">
    <property type="entry name" value="FCD"/>
    <property type="match status" value="1"/>
</dbReference>
<protein>
    <submittedName>
        <fullName evidence="5">DNA-binding transcriptional regulator, GntR family</fullName>
    </submittedName>
</protein>
<dbReference type="PANTHER" id="PTHR43537:SF45">
    <property type="entry name" value="GNTR FAMILY REGULATORY PROTEIN"/>
    <property type="match status" value="1"/>
</dbReference>
<accession>A0A1I7LPQ2</accession>
<feature type="domain" description="HTH gntR-type" evidence="4">
    <location>
        <begin position="16"/>
        <end position="83"/>
    </location>
</feature>
<dbReference type="Proteomes" id="UP000199391">
    <property type="component" value="Unassembled WGS sequence"/>
</dbReference>
<evidence type="ECO:0000313" key="5">
    <source>
        <dbReference type="EMBL" id="SFV11656.1"/>
    </source>
</evidence>
<name>A0A1I7LPQ2_9BURK</name>
<dbReference type="InterPro" id="IPR000524">
    <property type="entry name" value="Tscrpt_reg_HTH_GntR"/>
</dbReference>
<dbReference type="InterPro" id="IPR036388">
    <property type="entry name" value="WH-like_DNA-bd_sf"/>
</dbReference>
<keyword evidence="1" id="KW-0805">Transcription regulation</keyword>
<keyword evidence="2 5" id="KW-0238">DNA-binding</keyword>
<evidence type="ECO:0000256" key="1">
    <source>
        <dbReference type="ARBA" id="ARBA00023015"/>
    </source>
</evidence>
<dbReference type="GO" id="GO:0003700">
    <property type="term" value="F:DNA-binding transcription factor activity"/>
    <property type="evidence" value="ECO:0007669"/>
    <property type="project" value="InterPro"/>
</dbReference>
<evidence type="ECO:0000256" key="2">
    <source>
        <dbReference type="ARBA" id="ARBA00023125"/>
    </source>
</evidence>
<evidence type="ECO:0000259" key="4">
    <source>
        <dbReference type="PROSITE" id="PS50949"/>
    </source>
</evidence>
<dbReference type="SMART" id="SM00895">
    <property type="entry name" value="FCD"/>
    <property type="match status" value="1"/>
</dbReference>